<name>A0ABQ0F0F0_APOSI</name>
<evidence type="ECO:0000313" key="2">
    <source>
        <dbReference type="EMBL" id="GAB1292759.1"/>
    </source>
</evidence>
<gene>
    <name evidence="2" type="ORF">APTSU1_000799000</name>
</gene>
<dbReference type="GO" id="GO:0007229">
    <property type="term" value="P:integrin-mediated signaling pathway"/>
    <property type="evidence" value="ECO:0007669"/>
    <property type="project" value="UniProtKB-KW"/>
</dbReference>
<sequence length="63" mass="6897">MYEVHNPVLLIVGSSVGGLLLLVLITAVLYKAGFFKRQYKEMLEEATGQFVSENGTPTPQVAQ</sequence>
<dbReference type="Proteomes" id="UP001623349">
    <property type="component" value="Unassembled WGS sequence"/>
</dbReference>
<accession>A0ABQ0F0F0</accession>
<comment type="caution">
    <text evidence="2">The sequence shown here is derived from an EMBL/GenBank/DDBJ whole genome shotgun (WGS) entry which is preliminary data.</text>
</comment>
<dbReference type="InterPro" id="IPR018184">
    <property type="entry name" value="Integrin_alpha_C_CS"/>
</dbReference>
<proteinExistence type="predicted"/>
<dbReference type="PANTHER" id="PTHR23220">
    <property type="entry name" value="INTEGRIN ALPHA"/>
    <property type="match status" value="1"/>
</dbReference>
<keyword evidence="1" id="KW-0472">Membrane</keyword>
<organism evidence="2 3">
    <name type="scientific">Apodemus speciosus</name>
    <name type="common">Large Japanese field mouse</name>
    <dbReference type="NCBI Taxonomy" id="105296"/>
    <lineage>
        <taxon>Eukaryota</taxon>
        <taxon>Metazoa</taxon>
        <taxon>Chordata</taxon>
        <taxon>Craniata</taxon>
        <taxon>Vertebrata</taxon>
        <taxon>Euteleostomi</taxon>
        <taxon>Mammalia</taxon>
        <taxon>Eutheria</taxon>
        <taxon>Euarchontoglires</taxon>
        <taxon>Glires</taxon>
        <taxon>Rodentia</taxon>
        <taxon>Myomorpha</taxon>
        <taxon>Muroidea</taxon>
        <taxon>Muridae</taxon>
        <taxon>Murinae</taxon>
        <taxon>Apodemus</taxon>
    </lineage>
</organism>
<dbReference type="PANTHER" id="PTHR23220:SF118">
    <property type="entry name" value="INTEGRIN ALPHA-X"/>
    <property type="match status" value="1"/>
</dbReference>
<dbReference type="Gene3D" id="1.20.5.930">
    <property type="entry name" value="Bicelle-embedded integrin alpha(iib) transmembrane segment"/>
    <property type="match status" value="1"/>
</dbReference>
<dbReference type="Pfam" id="PF00357">
    <property type="entry name" value="Integrin_alpha"/>
    <property type="match status" value="1"/>
</dbReference>
<reference evidence="2 3" key="1">
    <citation type="submission" date="2024-08" db="EMBL/GenBank/DDBJ databases">
        <title>The draft genome of Apodemus speciosus.</title>
        <authorList>
            <person name="Nabeshima K."/>
            <person name="Suzuki S."/>
            <person name="Onuma M."/>
        </authorList>
    </citation>
    <scope>NUCLEOTIDE SEQUENCE [LARGE SCALE GENOMIC DNA]</scope>
    <source>
        <strain evidence="2">IB14-021</strain>
    </source>
</reference>
<keyword evidence="1" id="KW-0812">Transmembrane</keyword>
<protein>
    <submittedName>
        <fullName evidence="2">Integrin alpha-X</fullName>
    </submittedName>
</protein>
<keyword evidence="3" id="KW-1185">Reference proteome</keyword>
<dbReference type="EMBL" id="BAAFST010000007">
    <property type="protein sequence ID" value="GAB1292759.1"/>
    <property type="molecule type" value="Genomic_DNA"/>
</dbReference>
<keyword evidence="2" id="KW-0401">Integrin</keyword>
<evidence type="ECO:0000313" key="3">
    <source>
        <dbReference type="Proteomes" id="UP001623349"/>
    </source>
</evidence>
<feature type="transmembrane region" description="Helical" evidence="1">
    <location>
        <begin position="6"/>
        <end position="30"/>
    </location>
</feature>
<keyword evidence="1" id="KW-1133">Transmembrane helix</keyword>
<evidence type="ECO:0000256" key="1">
    <source>
        <dbReference type="SAM" id="Phobius"/>
    </source>
</evidence>
<dbReference type="PROSITE" id="PS00242">
    <property type="entry name" value="INTEGRIN_ALPHA"/>
    <property type="match status" value="1"/>
</dbReference>